<accession>A0A9P4QUI6</accession>
<keyword evidence="4" id="KW-1185">Reference proteome</keyword>
<dbReference type="PANTHER" id="PTHR43712">
    <property type="entry name" value="PUTATIVE (AFU_ORTHOLOGUE AFUA_4G14580)-RELATED"/>
    <property type="match status" value="1"/>
</dbReference>
<feature type="domain" description="O-methyltransferase dimerisation" evidence="2">
    <location>
        <begin position="76"/>
        <end position="141"/>
    </location>
</feature>
<sequence length="191" mass="21094">MSRAINTRTSSRDHNNDLVQSESPLPFFDAKSEFSLPEALFQARDAIIDATDELGDILLPPSSLIHRYGGANDLVCIQAIARWYIPDKVPLDDHGISYADLAAQLPIDEQMVRRLIRHAVTMRIFAEHEPGVVTHTLASSAMREPSLRAMMHAGSREVWPAQGSQRAVQPISPPGRPGIKPEAYHVSTVPN</sequence>
<reference evidence="3" key="1">
    <citation type="journal article" date="2020" name="Stud. Mycol.">
        <title>101 Dothideomycetes genomes: a test case for predicting lifestyles and emergence of pathogens.</title>
        <authorList>
            <person name="Haridas S."/>
            <person name="Albert R."/>
            <person name="Binder M."/>
            <person name="Bloem J."/>
            <person name="Labutti K."/>
            <person name="Salamov A."/>
            <person name="Andreopoulos B."/>
            <person name="Baker S."/>
            <person name="Barry K."/>
            <person name="Bills G."/>
            <person name="Bluhm B."/>
            <person name="Cannon C."/>
            <person name="Castanera R."/>
            <person name="Culley D."/>
            <person name="Daum C."/>
            <person name="Ezra D."/>
            <person name="Gonzalez J."/>
            <person name="Henrissat B."/>
            <person name="Kuo A."/>
            <person name="Liang C."/>
            <person name="Lipzen A."/>
            <person name="Lutzoni F."/>
            <person name="Magnuson J."/>
            <person name="Mondo S."/>
            <person name="Nolan M."/>
            <person name="Ohm R."/>
            <person name="Pangilinan J."/>
            <person name="Park H.-J."/>
            <person name="Ramirez L."/>
            <person name="Alfaro M."/>
            <person name="Sun H."/>
            <person name="Tritt A."/>
            <person name="Yoshinaga Y."/>
            <person name="Zwiers L.-H."/>
            <person name="Turgeon B."/>
            <person name="Goodwin S."/>
            <person name="Spatafora J."/>
            <person name="Crous P."/>
            <person name="Grigoriev I."/>
        </authorList>
    </citation>
    <scope>NUCLEOTIDE SEQUENCE</scope>
    <source>
        <strain evidence="3">CBS 125425</strain>
    </source>
</reference>
<dbReference type="EMBL" id="ML996200">
    <property type="protein sequence ID" value="KAF2731201.1"/>
    <property type="molecule type" value="Genomic_DNA"/>
</dbReference>
<evidence type="ECO:0000313" key="3">
    <source>
        <dbReference type="EMBL" id="KAF2731201.1"/>
    </source>
</evidence>
<dbReference type="AlphaFoldDB" id="A0A9P4QUI6"/>
<protein>
    <recommendedName>
        <fullName evidence="2">O-methyltransferase dimerisation domain-containing protein</fullName>
    </recommendedName>
</protein>
<dbReference type="InterPro" id="IPR036388">
    <property type="entry name" value="WH-like_DNA-bd_sf"/>
</dbReference>
<evidence type="ECO:0000256" key="1">
    <source>
        <dbReference type="SAM" id="MobiDB-lite"/>
    </source>
</evidence>
<evidence type="ECO:0000313" key="4">
    <source>
        <dbReference type="Proteomes" id="UP000799444"/>
    </source>
</evidence>
<comment type="caution">
    <text evidence="3">The sequence shown here is derived from an EMBL/GenBank/DDBJ whole genome shotgun (WGS) entry which is preliminary data.</text>
</comment>
<dbReference type="Gene3D" id="1.10.10.10">
    <property type="entry name" value="Winged helix-like DNA-binding domain superfamily/Winged helix DNA-binding domain"/>
    <property type="match status" value="1"/>
</dbReference>
<dbReference type="InterPro" id="IPR012967">
    <property type="entry name" value="COMT_dimerisation"/>
</dbReference>
<dbReference type="SUPFAM" id="SSF46785">
    <property type="entry name" value="Winged helix' DNA-binding domain"/>
    <property type="match status" value="1"/>
</dbReference>
<gene>
    <name evidence="3" type="ORF">EJ04DRAFT_567023</name>
</gene>
<dbReference type="Proteomes" id="UP000799444">
    <property type="component" value="Unassembled WGS sequence"/>
</dbReference>
<dbReference type="PANTHER" id="PTHR43712:SF12">
    <property type="entry name" value="STERIGMATOCYSTIN 8-O-METHYLTRANSFERASE"/>
    <property type="match status" value="1"/>
</dbReference>
<proteinExistence type="predicted"/>
<dbReference type="OrthoDB" id="1606438at2759"/>
<dbReference type="Pfam" id="PF08100">
    <property type="entry name" value="Dimerisation"/>
    <property type="match status" value="1"/>
</dbReference>
<name>A0A9P4QUI6_9PLEO</name>
<feature type="region of interest" description="Disordered" evidence="1">
    <location>
        <begin position="161"/>
        <end position="181"/>
    </location>
</feature>
<dbReference type="InterPro" id="IPR036390">
    <property type="entry name" value="WH_DNA-bd_sf"/>
</dbReference>
<organism evidence="3 4">
    <name type="scientific">Polyplosphaeria fusca</name>
    <dbReference type="NCBI Taxonomy" id="682080"/>
    <lineage>
        <taxon>Eukaryota</taxon>
        <taxon>Fungi</taxon>
        <taxon>Dikarya</taxon>
        <taxon>Ascomycota</taxon>
        <taxon>Pezizomycotina</taxon>
        <taxon>Dothideomycetes</taxon>
        <taxon>Pleosporomycetidae</taxon>
        <taxon>Pleosporales</taxon>
        <taxon>Tetraplosphaeriaceae</taxon>
        <taxon>Polyplosphaeria</taxon>
    </lineage>
</organism>
<evidence type="ECO:0000259" key="2">
    <source>
        <dbReference type="Pfam" id="PF08100"/>
    </source>
</evidence>